<proteinExistence type="predicted"/>
<reference evidence="3" key="1">
    <citation type="submission" date="2016-07" db="EMBL/GenBank/DDBJ databases">
        <authorList>
            <person name="Florea S."/>
            <person name="Webb J.S."/>
            <person name="Jaromczyk J."/>
            <person name="Schardl C.L."/>
        </authorList>
    </citation>
    <scope>NUCLEOTIDE SEQUENCE [LARGE SCALE GENOMIC DNA]</scope>
    <source>
        <strain evidence="3">1YdBTEX2</strain>
    </source>
</reference>
<feature type="compositionally biased region" description="Polar residues" evidence="1">
    <location>
        <begin position="51"/>
        <end position="67"/>
    </location>
</feature>
<name>A0A1D3JRL3_PSEVE</name>
<evidence type="ECO:0000256" key="1">
    <source>
        <dbReference type="SAM" id="MobiDB-lite"/>
    </source>
</evidence>
<feature type="region of interest" description="Disordered" evidence="1">
    <location>
        <begin position="21"/>
        <end position="67"/>
    </location>
</feature>
<dbReference type="AlphaFoldDB" id="A0A1D3JRL3"/>
<gene>
    <name evidence="2" type="ORF">PVE_R1G0764</name>
</gene>
<evidence type="ECO:0000313" key="3">
    <source>
        <dbReference type="Proteomes" id="UP000245431"/>
    </source>
</evidence>
<dbReference type="Proteomes" id="UP000245431">
    <property type="component" value="Chromosome PVE_r1"/>
</dbReference>
<accession>A0A1D3JRL3</accession>
<protein>
    <submittedName>
        <fullName evidence="2">Uncharacterized protein</fullName>
    </submittedName>
</protein>
<organism evidence="2 3">
    <name type="scientific">Pseudomonas veronii 1YdBTEX2</name>
    <dbReference type="NCBI Taxonomy" id="1295141"/>
    <lineage>
        <taxon>Bacteria</taxon>
        <taxon>Pseudomonadati</taxon>
        <taxon>Pseudomonadota</taxon>
        <taxon>Gammaproteobacteria</taxon>
        <taxon>Pseudomonadales</taxon>
        <taxon>Pseudomonadaceae</taxon>
        <taxon>Pseudomonas</taxon>
    </lineage>
</organism>
<evidence type="ECO:0000313" key="2">
    <source>
        <dbReference type="EMBL" id="SBW78652.1"/>
    </source>
</evidence>
<dbReference type="EMBL" id="LT599583">
    <property type="protein sequence ID" value="SBW78652.1"/>
    <property type="molecule type" value="Genomic_DNA"/>
</dbReference>
<sequence>MTTPLHLSEFVTMTLPFVGDRETNQEGFFSQRETGPKHPSRQRRVSPCVSLKNTNKQITNESSSLHD</sequence>